<accession>A0ABZ1C5G7</accession>
<evidence type="ECO:0000313" key="3">
    <source>
        <dbReference type="Proteomes" id="UP000738431"/>
    </source>
</evidence>
<dbReference type="Proteomes" id="UP000738431">
    <property type="component" value="Chromosome"/>
</dbReference>
<dbReference type="Pfam" id="PF05359">
    <property type="entry name" value="DUF748"/>
    <property type="match status" value="1"/>
</dbReference>
<evidence type="ECO:0000256" key="1">
    <source>
        <dbReference type="SAM" id="Phobius"/>
    </source>
</evidence>
<protein>
    <submittedName>
        <fullName evidence="2">AsmA family protein</fullName>
    </submittedName>
</protein>
<keyword evidence="1" id="KW-0812">Transmembrane</keyword>
<organism evidence="2 3">
    <name type="scientific">Actomonas aquatica</name>
    <dbReference type="NCBI Taxonomy" id="2866162"/>
    <lineage>
        <taxon>Bacteria</taxon>
        <taxon>Pseudomonadati</taxon>
        <taxon>Verrucomicrobiota</taxon>
        <taxon>Opitutia</taxon>
        <taxon>Opitutales</taxon>
        <taxon>Opitutaceae</taxon>
        <taxon>Actomonas</taxon>
    </lineage>
</organism>
<keyword evidence="1" id="KW-1133">Transmembrane helix</keyword>
<dbReference type="RefSeq" id="WP_221030480.1">
    <property type="nucleotide sequence ID" value="NZ_CP139781.1"/>
</dbReference>
<keyword evidence="3" id="KW-1185">Reference proteome</keyword>
<dbReference type="EMBL" id="CP139781">
    <property type="protein sequence ID" value="WRQ86642.1"/>
    <property type="molecule type" value="Genomic_DNA"/>
</dbReference>
<dbReference type="InterPro" id="IPR008023">
    <property type="entry name" value="DUF748"/>
</dbReference>
<feature type="transmembrane region" description="Helical" evidence="1">
    <location>
        <begin position="7"/>
        <end position="30"/>
    </location>
</feature>
<evidence type="ECO:0000313" key="2">
    <source>
        <dbReference type="EMBL" id="WRQ86642.1"/>
    </source>
</evidence>
<proteinExistence type="predicted"/>
<reference evidence="2 3" key="1">
    <citation type="submission" date="2021-08" db="EMBL/GenBank/DDBJ databases">
        <authorList>
            <person name="Zhang D."/>
            <person name="Zhang A."/>
            <person name="Wang L."/>
        </authorList>
    </citation>
    <scope>NUCLEOTIDE SEQUENCE [LARGE SCALE GENOMIC DNA]</scope>
    <source>
        <strain evidence="2 3">WL0086</strain>
    </source>
</reference>
<reference evidence="2 3" key="2">
    <citation type="submission" date="2023-12" db="EMBL/GenBank/DDBJ databases">
        <title>Description of an unclassified Opitutus bacterium of Verrucomicrobiota.</title>
        <authorList>
            <person name="Zhang D.-F."/>
        </authorList>
    </citation>
    <scope>NUCLEOTIDE SEQUENCE [LARGE SCALE GENOMIC DNA]</scope>
    <source>
        <strain evidence="2 3">WL0086</strain>
    </source>
</reference>
<sequence>MASAKSTLAALGGIVVLVLVVALISLVVFLGTAVKQTVNTFGPRLTGTTVTLDDASLSPFTGRGSLEGLFIGNPEGWTGPKLAQLGRIHLDLAPTSLLGDTIHIRDLTIEQPEFVYETRLVTSNLAEVVKHIEAATGGPAPAPDTPDAEPVAPAKKFAVQHFALRDARVSVIAGGRTLELTLPELVLTDLGTPENGLTASELSLKVSQQILTQIATAATKAIADGRLNLNSAKDAVDAVGNTLKGLLGGGN</sequence>
<gene>
    <name evidence="2" type="ORF">K1X11_017660</name>
</gene>
<name>A0ABZ1C5G7_9BACT</name>
<keyword evidence="1" id="KW-0472">Membrane</keyword>